<name>A0ACC1RWT9_9HYPO</name>
<reference evidence="1" key="1">
    <citation type="submission" date="2022-08" db="EMBL/GenBank/DDBJ databases">
        <title>Genome Sequence of Fusarium decemcellulare.</title>
        <authorList>
            <person name="Buettner E."/>
        </authorList>
    </citation>
    <scope>NUCLEOTIDE SEQUENCE</scope>
    <source>
        <strain evidence="1">Babe19</strain>
    </source>
</reference>
<dbReference type="EMBL" id="JANRMS010001569">
    <property type="protein sequence ID" value="KAJ3527376.1"/>
    <property type="molecule type" value="Genomic_DNA"/>
</dbReference>
<comment type="caution">
    <text evidence="1">The sequence shown here is derived from an EMBL/GenBank/DDBJ whole genome shotgun (WGS) entry which is preliminary data.</text>
</comment>
<proteinExistence type="predicted"/>
<protein>
    <submittedName>
        <fullName evidence="1">Uncharacterized protein</fullName>
    </submittedName>
</protein>
<evidence type="ECO:0000313" key="2">
    <source>
        <dbReference type="Proteomes" id="UP001148629"/>
    </source>
</evidence>
<organism evidence="1 2">
    <name type="scientific">Fusarium decemcellulare</name>
    <dbReference type="NCBI Taxonomy" id="57161"/>
    <lineage>
        <taxon>Eukaryota</taxon>
        <taxon>Fungi</taxon>
        <taxon>Dikarya</taxon>
        <taxon>Ascomycota</taxon>
        <taxon>Pezizomycotina</taxon>
        <taxon>Sordariomycetes</taxon>
        <taxon>Hypocreomycetidae</taxon>
        <taxon>Hypocreales</taxon>
        <taxon>Nectriaceae</taxon>
        <taxon>Fusarium</taxon>
        <taxon>Fusarium decemcellulare species complex</taxon>
    </lineage>
</organism>
<sequence>MSLPSLPFELRLMIFEFWAAGKPSIQAFDVVPNQTDTPGSPAKLVLSSHSDASIWKPATDPSTLMTLDIAAAFGARLTDGSKWLLITAYESPEASEPTEFLIRRNEDVVYLFYDQANYKLMSRPLPWHRVGEQPHTTSHHGPKRVALHPTDVYHGIGLNKPPTRPRLCPMVIREQFQNPITVWLDSFLKGLVAAGVSDLYFLGPASYRRNAERVTRPRRRRGLARSKPEDAFKPEIFLGASGRFVTHKDWHVSEAWTTQQRDGILDGDGRCRMEEVVQPMTLHRLTLEDAKEELKMGELVPAWGEM</sequence>
<gene>
    <name evidence="1" type="ORF">NM208_g10728</name>
</gene>
<evidence type="ECO:0000313" key="1">
    <source>
        <dbReference type="EMBL" id="KAJ3527376.1"/>
    </source>
</evidence>
<dbReference type="Proteomes" id="UP001148629">
    <property type="component" value="Unassembled WGS sequence"/>
</dbReference>
<keyword evidence="2" id="KW-1185">Reference proteome</keyword>
<accession>A0ACC1RWT9</accession>